<protein>
    <submittedName>
        <fullName evidence="1">Uncharacterized protein</fullName>
    </submittedName>
</protein>
<dbReference type="EMBL" id="KQ982548">
    <property type="protein sequence ID" value="KYQ55232.1"/>
    <property type="molecule type" value="Genomic_DNA"/>
</dbReference>
<organism evidence="1 2">
    <name type="scientific">Mycetomoellerius zeteki</name>
    <dbReference type="NCBI Taxonomy" id="64791"/>
    <lineage>
        <taxon>Eukaryota</taxon>
        <taxon>Metazoa</taxon>
        <taxon>Ecdysozoa</taxon>
        <taxon>Arthropoda</taxon>
        <taxon>Hexapoda</taxon>
        <taxon>Insecta</taxon>
        <taxon>Pterygota</taxon>
        <taxon>Neoptera</taxon>
        <taxon>Endopterygota</taxon>
        <taxon>Hymenoptera</taxon>
        <taxon>Apocrita</taxon>
        <taxon>Aculeata</taxon>
        <taxon>Formicoidea</taxon>
        <taxon>Formicidae</taxon>
        <taxon>Myrmicinae</taxon>
        <taxon>Mycetomoellerius</taxon>
    </lineage>
</organism>
<keyword evidence="2" id="KW-1185">Reference proteome</keyword>
<gene>
    <name evidence="1" type="ORF">ALC60_05857</name>
</gene>
<dbReference type="AlphaFoldDB" id="A0A151X493"/>
<dbReference type="Proteomes" id="UP000075809">
    <property type="component" value="Unassembled WGS sequence"/>
</dbReference>
<evidence type="ECO:0000313" key="2">
    <source>
        <dbReference type="Proteomes" id="UP000075809"/>
    </source>
</evidence>
<reference evidence="1 2" key="1">
    <citation type="submission" date="2015-09" db="EMBL/GenBank/DDBJ databases">
        <title>Trachymyrmex zeteki WGS genome.</title>
        <authorList>
            <person name="Nygaard S."/>
            <person name="Hu H."/>
            <person name="Boomsma J."/>
            <person name="Zhang G."/>
        </authorList>
    </citation>
    <scope>NUCLEOTIDE SEQUENCE [LARGE SCALE GENOMIC DNA]</scope>
    <source>
        <strain evidence="1">Tzet28-1</strain>
        <tissue evidence="1">Whole body</tissue>
    </source>
</reference>
<name>A0A151X493_9HYME</name>
<proteinExistence type="predicted"/>
<accession>A0A151X493</accession>
<sequence length="47" mass="5447">MSFMERNVALDKAHPSVNNMNIEAKEELFNCDRLRNALPSNNHFISK</sequence>
<evidence type="ECO:0000313" key="1">
    <source>
        <dbReference type="EMBL" id="KYQ55232.1"/>
    </source>
</evidence>